<dbReference type="Pfam" id="PF00263">
    <property type="entry name" value="Secretin"/>
    <property type="match status" value="1"/>
</dbReference>
<keyword evidence="3" id="KW-0472">Membrane</keyword>
<keyword evidence="7" id="KW-1185">Reference proteome</keyword>
<evidence type="ECO:0000256" key="3">
    <source>
        <dbReference type="ARBA" id="ARBA00023136"/>
    </source>
</evidence>
<gene>
    <name evidence="6" type="ORF">HW115_01415</name>
</gene>
<proteinExistence type="inferred from homology"/>
<protein>
    <recommendedName>
        <fullName evidence="5">Type II/III secretion system secretin-like domain-containing protein</fullName>
    </recommendedName>
</protein>
<evidence type="ECO:0000256" key="2">
    <source>
        <dbReference type="ARBA" id="ARBA00022729"/>
    </source>
</evidence>
<dbReference type="InterPro" id="IPR004846">
    <property type="entry name" value="T2SS/T3SS_dom"/>
</dbReference>
<accession>A0A851G9H2</accession>
<dbReference type="EMBL" id="JACBAZ010000001">
    <property type="protein sequence ID" value="NWK54253.1"/>
    <property type="molecule type" value="Genomic_DNA"/>
</dbReference>
<keyword evidence="2" id="KW-0732">Signal</keyword>
<dbReference type="GO" id="GO:0015627">
    <property type="term" value="C:type II protein secretion system complex"/>
    <property type="evidence" value="ECO:0007669"/>
    <property type="project" value="TreeGrafter"/>
</dbReference>
<dbReference type="AlphaFoldDB" id="A0A851G9H2"/>
<dbReference type="PANTHER" id="PTHR30332:SF24">
    <property type="entry name" value="SECRETIN GSPD-RELATED"/>
    <property type="match status" value="1"/>
</dbReference>
<dbReference type="InterPro" id="IPR050810">
    <property type="entry name" value="Bact_Secretion_Sys_Channel"/>
</dbReference>
<dbReference type="PANTHER" id="PTHR30332">
    <property type="entry name" value="PROBABLE GENERAL SECRETION PATHWAY PROTEIN D"/>
    <property type="match status" value="1"/>
</dbReference>
<dbReference type="RefSeq" id="WP_227021212.1">
    <property type="nucleotide sequence ID" value="NZ_JACBAZ010000001.1"/>
</dbReference>
<dbReference type="GO" id="GO:0009306">
    <property type="term" value="P:protein secretion"/>
    <property type="evidence" value="ECO:0007669"/>
    <property type="project" value="InterPro"/>
</dbReference>
<reference evidence="6 7" key="1">
    <citation type="submission" date="2020-07" db="EMBL/GenBank/DDBJ databases">
        <title>Roseicoccus Jingziensis gen. nov., sp. nov., isolated from coastal seawater.</title>
        <authorList>
            <person name="Feng X."/>
        </authorList>
    </citation>
    <scope>NUCLEOTIDE SEQUENCE [LARGE SCALE GENOMIC DNA]</scope>
    <source>
        <strain evidence="6 7">N1E253</strain>
    </source>
</reference>
<evidence type="ECO:0000259" key="5">
    <source>
        <dbReference type="Pfam" id="PF00263"/>
    </source>
</evidence>
<evidence type="ECO:0000313" key="7">
    <source>
        <dbReference type="Proteomes" id="UP000557872"/>
    </source>
</evidence>
<name>A0A851G9H2_9BACT</name>
<evidence type="ECO:0000256" key="1">
    <source>
        <dbReference type="ARBA" id="ARBA00004370"/>
    </source>
</evidence>
<dbReference type="Proteomes" id="UP000557872">
    <property type="component" value="Unassembled WGS sequence"/>
</dbReference>
<sequence length="317" mass="35047">MEQLRLLTHAPVAKEKDAPERRPVVAIPDQSTNTVLLYGDMIEVQRLAEALKSMDQVISTCHMKTWVVWVRGDKRTSFDLVANIVADSDDVLLASLGGGIFTSFLQVDKLQIALELACQSGQMEIVDQPYLQLVQAQESLITTGEEIAIPSTTSNQGVTETSVEFKTVGLSLAVTPWFLDQQRVRLAVMQENGVVGNYRKIDGVEIPEVFKQTLKTSVELRLGQTMVLGGVETAKREQGKGWLYKKDHRQVGHLYVVASVFETIPKAQVVSDLQPDFPLVPGTPSKSGQEFFDGNACLPSWNCPKKQVIPINPKSQK</sequence>
<feature type="domain" description="Type II/III secretion system secretin-like" evidence="5">
    <location>
        <begin position="119"/>
        <end position="238"/>
    </location>
</feature>
<evidence type="ECO:0000256" key="4">
    <source>
        <dbReference type="RuleBase" id="RU004003"/>
    </source>
</evidence>
<comment type="caution">
    <text evidence="6">The sequence shown here is derived from an EMBL/GenBank/DDBJ whole genome shotgun (WGS) entry which is preliminary data.</text>
</comment>
<comment type="subcellular location">
    <subcellularLocation>
        <location evidence="1">Membrane</location>
    </subcellularLocation>
</comment>
<dbReference type="GO" id="GO:0016020">
    <property type="term" value="C:membrane"/>
    <property type="evidence" value="ECO:0007669"/>
    <property type="project" value="UniProtKB-SubCell"/>
</dbReference>
<comment type="similarity">
    <text evidence="4">Belongs to the bacterial secretin family.</text>
</comment>
<evidence type="ECO:0000313" key="6">
    <source>
        <dbReference type="EMBL" id="NWK54253.1"/>
    </source>
</evidence>
<organism evidence="6 7">
    <name type="scientific">Oceaniferula marina</name>
    <dbReference type="NCBI Taxonomy" id="2748318"/>
    <lineage>
        <taxon>Bacteria</taxon>
        <taxon>Pseudomonadati</taxon>
        <taxon>Verrucomicrobiota</taxon>
        <taxon>Verrucomicrobiia</taxon>
        <taxon>Verrucomicrobiales</taxon>
        <taxon>Verrucomicrobiaceae</taxon>
        <taxon>Oceaniferula</taxon>
    </lineage>
</organism>